<sequence length="101" mass="11266">DHSLKLSQSLTIAILSESRHRLLRSLAVVFSVSNRLLVSSLSTQPLSSSPSQIVFLYRRFQPNHYRLLRNLAVVFSTQPLSSFVNVVIVSSVILSLHCSTT</sequence>
<accession>A0A2K3JKY9</accession>
<name>A0A2K3JKY9_TRIPR</name>
<protein>
    <submittedName>
        <fullName evidence="1">Uncharacterized protein</fullName>
    </submittedName>
</protein>
<dbReference type="EMBL" id="ASHM01068841">
    <property type="protein sequence ID" value="PNX54684.1"/>
    <property type="molecule type" value="Genomic_DNA"/>
</dbReference>
<evidence type="ECO:0000313" key="1">
    <source>
        <dbReference type="EMBL" id="PNX54684.1"/>
    </source>
</evidence>
<evidence type="ECO:0000313" key="2">
    <source>
        <dbReference type="Proteomes" id="UP000236291"/>
    </source>
</evidence>
<feature type="non-terminal residue" evidence="1">
    <location>
        <position position="1"/>
    </location>
</feature>
<organism evidence="1 2">
    <name type="scientific">Trifolium pratense</name>
    <name type="common">Red clover</name>
    <dbReference type="NCBI Taxonomy" id="57577"/>
    <lineage>
        <taxon>Eukaryota</taxon>
        <taxon>Viridiplantae</taxon>
        <taxon>Streptophyta</taxon>
        <taxon>Embryophyta</taxon>
        <taxon>Tracheophyta</taxon>
        <taxon>Spermatophyta</taxon>
        <taxon>Magnoliopsida</taxon>
        <taxon>eudicotyledons</taxon>
        <taxon>Gunneridae</taxon>
        <taxon>Pentapetalae</taxon>
        <taxon>rosids</taxon>
        <taxon>fabids</taxon>
        <taxon>Fabales</taxon>
        <taxon>Fabaceae</taxon>
        <taxon>Papilionoideae</taxon>
        <taxon>50 kb inversion clade</taxon>
        <taxon>NPAAA clade</taxon>
        <taxon>Hologalegina</taxon>
        <taxon>IRL clade</taxon>
        <taxon>Trifolieae</taxon>
        <taxon>Trifolium</taxon>
    </lineage>
</organism>
<dbReference type="Proteomes" id="UP000236291">
    <property type="component" value="Unassembled WGS sequence"/>
</dbReference>
<gene>
    <name evidence="1" type="ORF">L195_g048305</name>
</gene>
<reference evidence="1 2" key="2">
    <citation type="journal article" date="2017" name="Front. Plant Sci.">
        <title>Gene Classification and Mining of Molecular Markers Useful in Red Clover (Trifolium pratense) Breeding.</title>
        <authorList>
            <person name="Istvanek J."/>
            <person name="Dluhosova J."/>
            <person name="Dluhos P."/>
            <person name="Patkova L."/>
            <person name="Nedelnik J."/>
            <person name="Repkova J."/>
        </authorList>
    </citation>
    <scope>NUCLEOTIDE SEQUENCE [LARGE SCALE GENOMIC DNA]</scope>
    <source>
        <strain evidence="2">cv. Tatra</strain>
        <tissue evidence="1">Young leaves</tissue>
    </source>
</reference>
<proteinExistence type="predicted"/>
<dbReference type="AlphaFoldDB" id="A0A2K3JKY9"/>
<comment type="caution">
    <text evidence="1">The sequence shown here is derived from an EMBL/GenBank/DDBJ whole genome shotgun (WGS) entry which is preliminary data.</text>
</comment>
<reference evidence="1 2" key="1">
    <citation type="journal article" date="2014" name="Am. J. Bot.">
        <title>Genome assembly and annotation for red clover (Trifolium pratense; Fabaceae).</title>
        <authorList>
            <person name="Istvanek J."/>
            <person name="Jaros M."/>
            <person name="Krenek A."/>
            <person name="Repkova J."/>
        </authorList>
    </citation>
    <scope>NUCLEOTIDE SEQUENCE [LARGE SCALE GENOMIC DNA]</scope>
    <source>
        <strain evidence="2">cv. Tatra</strain>
        <tissue evidence="1">Young leaves</tissue>
    </source>
</reference>